<dbReference type="InterPro" id="IPR005913">
    <property type="entry name" value="dTDP_dehydrorham_reduct"/>
</dbReference>
<dbReference type="EMBL" id="JAJAWG010000013">
    <property type="protein sequence ID" value="MCB5197377.1"/>
    <property type="molecule type" value="Genomic_DNA"/>
</dbReference>
<dbReference type="NCBIfam" id="TIGR01214">
    <property type="entry name" value="rmlD"/>
    <property type="match status" value="1"/>
</dbReference>
<dbReference type="PANTHER" id="PTHR10491">
    <property type="entry name" value="DTDP-4-DEHYDRORHAMNOSE REDUCTASE"/>
    <property type="match status" value="1"/>
</dbReference>
<evidence type="ECO:0000259" key="7">
    <source>
        <dbReference type="Pfam" id="PF04321"/>
    </source>
</evidence>
<dbReference type="Proteomes" id="UP001198034">
    <property type="component" value="Unassembled WGS sequence"/>
</dbReference>
<dbReference type="NCBIfam" id="NF007440">
    <property type="entry name" value="PRK09987.1"/>
    <property type="match status" value="1"/>
</dbReference>
<keyword evidence="6 8" id="KW-0560">Oxidoreductase</keyword>
<dbReference type="PANTHER" id="PTHR10491:SF4">
    <property type="entry name" value="METHIONINE ADENOSYLTRANSFERASE 2 SUBUNIT BETA"/>
    <property type="match status" value="1"/>
</dbReference>
<dbReference type="CDD" id="cd05254">
    <property type="entry name" value="dTDP_HR_like_SDR_e"/>
    <property type="match status" value="1"/>
</dbReference>
<name>A0ABS8BP38_9NEIS</name>
<keyword evidence="9" id="KW-1185">Reference proteome</keyword>
<comment type="catalytic activity">
    <reaction evidence="5 6">
        <text>dTDP-beta-L-rhamnose + NADP(+) = dTDP-4-dehydro-beta-L-rhamnose + NADPH + H(+)</text>
        <dbReference type="Rhea" id="RHEA:21796"/>
        <dbReference type="ChEBI" id="CHEBI:15378"/>
        <dbReference type="ChEBI" id="CHEBI:57510"/>
        <dbReference type="ChEBI" id="CHEBI:57783"/>
        <dbReference type="ChEBI" id="CHEBI:58349"/>
        <dbReference type="ChEBI" id="CHEBI:62830"/>
        <dbReference type="EC" id="1.1.1.133"/>
    </reaction>
</comment>
<evidence type="ECO:0000256" key="5">
    <source>
        <dbReference type="ARBA" id="ARBA00048200"/>
    </source>
</evidence>
<dbReference type="Gene3D" id="3.40.50.720">
    <property type="entry name" value="NAD(P)-binding Rossmann-like Domain"/>
    <property type="match status" value="1"/>
</dbReference>
<comment type="similarity">
    <text evidence="2 6">Belongs to the dTDP-4-dehydrorhamnose reductase family.</text>
</comment>
<comment type="cofactor">
    <cofactor evidence="6">
        <name>Mg(2+)</name>
        <dbReference type="ChEBI" id="CHEBI:18420"/>
    </cofactor>
    <text evidence="6">Binds 1 Mg(2+) ion per monomer.</text>
</comment>
<evidence type="ECO:0000313" key="9">
    <source>
        <dbReference type="Proteomes" id="UP001198034"/>
    </source>
</evidence>
<dbReference type="GO" id="GO:0008831">
    <property type="term" value="F:dTDP-4-dehydrorhamnose reductase activity"/>
    <property type="evidence" value="ECO:0007669"/>
    <property type="project" value="UniProtKB-EC"/>
</dbReference>
<evidence type="ECO:0000256" key="1">
    <source>
        <dbReference type="ARBA" id="ARBA00004781"/>
    </source>
</evidence>
<dbReference type="Pfam" id="PF04321">
    <property type="entry name" value="RmlD_sub_bind"/>
    <property type="match status" value="1"/>
</dbReference>
<proteinExistence type="inferred from homology"/>
<comment type="pathway">
    <text evidence="1 6">Carbohydrate biosynthesis; dTDP-L-rhamnose biosynthesis.</text>
</comment>
<keyword evidence="6" id="KW-0521">NADP</keyword>
<dbReference type="InterPro" id="IPR029903">
    <property type="entry name" value="RmlD-like-bd"/>
</dbReference>
<comment type="function">
    <text evidence="6">Catalyzes the reduction of dTDP-6-deoxy-L-lyxo-4-hexulose to yield dTDP-L-rhamnose.</text>
</comment>
<dbReference type="EC" id="1.1.1.133" evidence="3 6"/>
<evidence type="ECO:0000256" key="4">
    <source>
        <dbReference type="ARBA" id="ARBA00017099"/>
    </source>
</evidence>
<evidence type="ECO:0000313" key="8">
    <source>
        <dbReference type="EMBL" id="MCB5197377.1"/>
    </source>
</evidence>
<dbReference type="Gene3D" id="3.90.25.10">
    <property type="entry name" value="UDP-galactose 4-epimerase, domain 1"/>
    <property type="match status" value="1"/>
</dbReference>
<gene>
    <name evidence="8" type="primary">rfbD</name>
    <name evidence="8" type="ORF">LG219_14020</name>
</gene>
<feature type="domain" description="RmlD-like substrate binding" evidence="7">
    <location>
        <begin position="29"/>
        <end position="319"/>
    </location>
</feature>
<organism evidence="8 9">
    <name type="scientific">Deefgea salmonis</name>
    <dbReference type="NCBI Taxonomy" id="2875502"/>
    <lineage>
        <taxon>Bacteria</taxon>
        <taxon>Pseudomonadati</taxon>
        <taxon>Pseudomonadota</taxon>
        <taxon>Betaproteobacteria</taxon>
        <taxon>Neisseriales</taxon>
        <taxon>Chitinibacteraceae</taxon>
        <taxon>Deefgea</taxon>
    </lineage>
</organism>
<reference evidence="8 9" key="1">
    <citation type="submission" date="2021-10" db="EMBL/GenBank/DDBJ databases">
        <authorList>
            <person name="Chen M."/>
        </authorList>
    </citation>
    <scope>NUCLEOTIDE SEQUENCE [LARGE SCALE GENOMIC DNA]</scope>
    <source>
        <strain evidence="8 9">H3-26</strain>
    </source>
</reference>
<dbReference type="InterPro" id="IPR036291">
    <property type="entry name" value="NAD(P)-bd_dom_sf"/>
</dbReference>
<evidence type="ECO:0000256" key="6">
    <source>
        <dbReference type="RuleBase" id="RU364082"/>
    </source>
</evidence>
<sequence length="321" mass="34724">MGKPSTKWRIPGLGAEPLCRRSTMKRPLKILLLGKGGQVGWELQRSLAPLGELIALDFDSTEHCGDFTNLPGLAATVRNVQPDIIVNAAAHTAVDKAESEPELARTINALAPAILAEEAQRIGAWLVHYSTDYVFDGSGDQPWKESDTPAPLSVYGQTKLEGEQLIAAHCAKHLILRTSWVYAARGGNFAKTMLKLAKERDSLTVIDDQIGAPTGAELLADVTAHAIRGVLQQPEKAGLYHLVAGGEASWHRYAQFVFEQAQQAGLMLKTTMAAPVPTSAYPTAAKRPLNSRLDTSKLQSAFALSLPNWQQGVARMLTETI</sequence>
<accession>A0ABS8BP38</accession>
<evidence type="ECO:0000256" key="2">
    <source>
        <dbReference type="ARBA" id="ARBA00010944"/>
    </source>
</evidence>
<comment type="caution">
    <text evidence="8">The sequence shown here is derived from an EMBL/GenBank/DDBJ whole genome shotgun (WGS) entry which is preliminary data.</text>
</comment>
<dbReference type="SUPFAM" id="SSF51735">
    <property type="entry name" value="NAD(P)-binding Rossmann-fold domains"/>
    <property type="match status" value="1"/>
</dbReference>
<protein>
    <recommendedName>
        <fullName evidence="4 6">dTDP-4-dehydrorhamnose reductase</fullName>
        <ecNumber evidence="3 6">1.1.1.133</ecNumber>
    </recommendedName>
</protein>
<evidence type="ECO:0000256" key="3">
    <source>
        <dbReference type="ARBA" id="ARBA00012929"/>
    </source>
</evidence>